<dbReference type="EMBL" id="MK072386">
    <property type="protein sequence ID" value="AYV83083.1"/>
    <property type="molecule type" value="Genomic_DNA"/>
</dbReference>
<organism evidence="1">
    <name type="scientific">Hyperionvirus sp</name>
    <dbReference type="NCBI Taxonomy" id="2487770"/>
    <lineage>
        <taxon>Viruses</taxon>
        <taxon>Varidnaviria</taxon>
        <taxon>Bamfordvirae</taxon>
        <taxon>Nucleocytoviricota</taxon>
        <taxon>Megaviricetes</taxon>
        <taxon>Imitervirales</taxon>
        <taxon>Mimiviridae</taxon>
        <taxon>Klosneuvirinae</taxon>
    </lineage>
</organism>
<name>A0A3G5AB66_9VIRU</name>
<sequence length="92" mass="10652">MSAESKRSAFVEFGPLEVPQFCFLGEVGEDFTGGVLQQFPLPFGEPIDSWANFGGMVREEYASAWELYANKRDKKRAKRKRYAENRRRQCHT</sequence>
<accession>A0A3G5AB66</accession>
<protein>
    <submittedName>
        <fullName evidence="1">Uncharacterized protein</fullName>
    </submittedName>
</protein>
<gene>
    <name evidence="1" type="ORF">Hyperionvirus4_48</name>
</gene>
<proteinExistence type="predicted"/>
<evidence type="ECO:0000313" key="1">
    <source>
        <dbReference type="EMBL" id="AYV83083.1"/>
    </source>
</evidence>
<reference evidence="1" key="1">
    <citation type="submission" date="2018-10" db="EMBL/GenBank/DDBJ databases">
        <title>Hidden diversity of soil giant viruses.</title>
        <authorList>
            <person name="Schulz F."/>
            <person name="Alteio L."/>
            <person name="Goudeau D."/>
            <person name="Ryan E.M."/>
            <person name="Malmstrom R.R."/>
            <person name="Blanchard J."/>
            <person name="Woyke T."/>
        </authorList>
    </citation>
    <scope>NUCLEOTIDE SEQUENCE</scope>
    <source>
        <strain evidence="1">HYV1</strain>
    </source>
</reference>